<dbReference type="KEGG" id="fli:Fleli_3303"/>
<gene>
    <name evidence="7" type="ordered locus">Fleli_3303</name>
</gene>
<evidence type="ECO:0000256" key="4">
    <source>
        <dbReference type="ARBA" id="ARBA00023136"/>
    </source>
</evidence>
<comment type="subcellular location">
    <subcellularLocation>
        <location evidence="1">Membrane</location>
        <topology evidence="1">Multi-pass membrane protein</topology>
    </subcellularLocation>
</comment>
<feature type="transmembrane region" description="Helical" evidence="5">
    <location>
        <begin position="201"/>
        <end position="222"/>
    </location>
</feature>
<dbReference type="Proteomes" id="UP000006054">
    <property type="component" value="Chromosome"/>
</dbReference>
<feature type="domain" description="RDD" evidence="6">
    <location>
        <begin position="85"/>
        <end position="215"/>
    </location>
</feature>
<dbReference type="RefSeq" id="WP_014799060.1">
    <property type="nucleotide sequence ID" value="NC_018018.1"/>
</dbReference>
<name>I4ANU7_BERLS</name>
<reference evidence="8" key="1">
    <citation type="submission" date="2012-06" db="EMBL/GenBank/DDBJ databases">
        <title>The complete genome of Flexibacter litoralis DSM 6794.</title>
        <authorList>
            <person name="Lucas S."/>
            <person name="Copeland A."/>
            <person name="Lapidus A."/>
            <person name="Glavina del Rio T."/>
            <person name="Dalin E."/>
            <person name="Tice H."/>
            <person name="Bruce D."/>
            <person name="Goodwin L."/>
            <person name="Pitluck S."/>
            <person name="Peters L."/>
            <person name="Ovchinnikova G."/>
            <person name="Lu M."/>
            <person name="Kyrpides N."/>
            <person name="Mavromatis K."/>
            <person name="Ivanova N."/>
            <person name="Brettin T."/>
            <person name="Detter J.C."/>
            <person name="Han C."/>
            <person name="Larimer F."/>
            <person name="Land M."/>
            <person name="Hauser L."/>
            <person name="Markowitz V."/>
            <person name="Cheng J.-F."/>
            <person name="Hugenholtz P."/>
            <person name="Woyke T."/>
            <person name="Wu D."/>
            <person name="Spring S."/>
            <person name="Lang E."/>
            <person name="Kopitz M."/>
            <person name="Brambilla E."/>
            <person name="Klenk H.-P."/>
            <person name="Eisen J.A."/>
        </authorList>
    </citation>
    <scope>NUCLEOTIDE SEQUENCE [LARGE SCALE GENOMIC DNA]</scope>
    <source>
        <strain evidence="8">ATCC 23117 / DSM 6794 / NBRC 15988 / NCIMB 1366 / Sio-4</strain>
    </source>
</reference>
<protein>
    <recommendedName>
        <fullName evidence="6">RDD domain-containing protein</fullName>
    </recommendedName>
</protein>
<keyword evidence="3 5" id="KW-1133">Transmembrane helix</keyword>
<dbReference type="EMBL" id="CP003345">
    <property type="protein sequence ID" value="AFM05632.1"/>
    <property type="molecule type" value="Genomic_DNA"/>
</dbReference>
<accession>I4ANU7</accession>
<sequence>MKNTLTLTEKETFFLKENRQDPVTGDSFDIGDEIVFCASCKSAFLKESWEYMNSKHCGQTFTLKEFPAASNLKLSKPIVYDFQKPNIGSRGVAYLIDNIIGIICGFIAYTFFTELRGFFRFDAEFSGYVVGSLYMLFRDIFGIKSSIGKQIMGLYFIDYELKKKAHIVSLLFRNLVYWVFLCMIISIIIILELKIDAENAIAIVGGFCLIIANITHIIAVLANQNNIFDRMLSLELVENK</sequence>
<feature type="transmembrane region" description="Helical" evidence="5">
    <location>
        <begin position="92"/>
        <end position="112"/>
    </location>
</feature>
<dbReference type="HOGENOM" id="CLU_1136734_0_0_10"/>
<proteinExistence type="predicted"/>
<evidence type="ECO:0000256" key="5">
    <source>
        <dbReference type="SAM" id="Phobius"/>
    </source>
</evidence>
<dbReference type="InterPro" id="IPR010432">
    <property type="entry name" value="RDD"/>
</dbReference>
<keyword evidence="8" id="KW-1185">Reference proteome</keyword>
<evidence type="ECO:0000256" key="3">
    <source>
        <dbReference type="ARBA" id="ARBA00022989"/>
    </source>
</evidence>
<dbReference type="AlphaFoldDB" id="I4ANU7"/>
<feature type="transmembrane region" description="Helical" evidence="5">
    <location>
        <begin position="175"/>
        <end position="195"/>
    </location>
</feature>
<dbReference type="eggNOG" id="COG1714">
    <property type="taxonomic scope" value="Bacteria"/>
</dbReference>
<evidence type="ECO:0000256" key="2">
    <source>
        <dbReference type="ARBA" id="ARBA00022692"/>
    </source>
</evidence>
<dbReference type="GO" id="GO:0016020">
    <property type="term" value="C:membrane"/>
    <property type="evidence" value="ECO:0007669"/>
    <property type="project" value="UniProtKB-SubCell"/>
</dbReference>
<keyword evidence="4 5" id="KW-0472">Membrane</keyword>
<dbReference type="STRING" id="880071.Fleli_3303"/>
<keyword evidence="2 5" id="KW-0812">Transmembrane</keyword>
<organism evidence="7 8">
    <name type="scientific">Bernardetia litoralis (strain ATCC 23117 / DSM 6794 / NBRC 15988 / NCIMB 1366 / Fx l1 / Sio-4)</name>
    <name type="common">Flexibacter litoralis</name>
    <dbReference type="NCBI Taxonomy" id="880071"/>
    <lineage>
        <taxon>Bacteria</taxon>
        <taxon>Pseudomonadati</taxon>
        <taxon>Bacteroidota</taxon>
        <taxon>Cytophagia</taxon>
        <taxon>Cytophagales</taxon>
        <taxon>Bernardetiaceae</taxon>
        <taxon>Bernardetia</taxon>
    </lineage>
</organism>
<dbReference type="OrthoDB" id="988752at2"/>
<evidence type="ECO:0000259" key="6">
    <source>
        <dbReference type="Pfam" id="PF06271"/>
    </source>
</evidence>
<evidence type="ECO:0000256" key="1">
    <source>
        <dbReference type="ARBA" id="ARBA00004141"/>
    </source>
</evidence>
<dbReference type="Pfam" id="PF06271">
    <property type="entry name" value="RDD"/>
    <property type="match status" value="1"/>
</dbReference>
<evidence type="ECO:0000313" key="7">
    <source>
        <dbReference type="EMBL" id="AFM05632.1"/>
    </source>
</evidence>
<evidence type="ECO:0000313" key="8">
    <source>
        <dbReference type="Proteomes" id="UP000006054"/>
    </source>
</evidence>